<evidence type="ECO:0000256" key="1">
    <source>
        <dbReference type="SAM" id="MobiDB-lite"/>
    </source>
</evidence>
<accession>A0A4Z2FHF1</accession>
<reference evidence="2 3" key="1">
    <citation type="submission" date="2019-03" db="EMBL/GenBank/DDBJ databases">
        <title>First draft genome of Liparis tanakae, snailfish: a comprehensive survey of snailfish specific genes.</title>
        <authorList>
            <person name="Kim W."/>
            <person name="Song I."/>
            <person name="Jeong J.-H."/>
            <person name="Kim D."/>
            <person name="Kim S."/>
            <person name="Ryu S."/>
            <person name="Song J.Y."/>
            <person name="Lee S.K."/>
        </authorList>
    </citation>
    <scope>NUCLEOTIDE SEQUENCE [LARGE SCALE GENOMIC DNA]</scope>
    <source>
        <tissue evidence="2">Muscle</tissue>
    </source>
</reference>
<feature type="region of interest" description="Disordered" evidence="1">
    <location>
        <begin position="1"/>
        <end position="29"/>
    </location>
</feature>
<dbReference type="AlphaFoldDB" id="A0A4Z2FHF1"/>
<comment type="caution">
    <text evidence="2">The sequence shown here is derived from an EMBL/GenBank/DDBJ whole genome shotgun (WGS) entry which is preliminary data.</text>
</comment>
<sequence length="202" mass="22157">MLYCSDSPPRLGTRHKMHSPVDARPSDAAGRVRAVPADGGERLRQVVEHGPGRHGERVGAQLDHSSVVSERRRQRRRWRSAEFRARHQMAVSPLLRRLYSVPPGELDHRHFPFQVKGVVRGSFLGNAVDADADAGPVPFSLEMMEESSRFPGPDSSSGLPARSSSCRFSIIALPPYGERNTGRNVAEGDKRTAAASSFPISP</sequence>
<dbReference type="Proteomes" id="UP000314294">
    <property type="component" value="Unassembled WGS sequence"/>
</dbReference>
<dbReference type="EMBL" id="SRLO01001197">
    <property type="protein sequence ID" value="TNN40341.1"/>
    <property type="molecule type" value="Genomic_DNA"/>
</dbReference>
<feature type="region of interest" description="Disordered" evidence="1">
    <location>
        <begin position="176"/>
        <end position="202"/>
    </location>
</feature>
<keyword evidence="3" id="KW-1185">Reference proteome</keyword>
<protein>
    <submittedName>
        <fullName evidence="2">Uncharacterized protein</fullName>
    </submittedName>
</protein>
<evidence type="ECO:0000313" key="2">
    <source>
        <dbReference type="EMBL" id="TNN40341.1"/>
    </source>
</evidence>
<proteinExistence type="predicted"/>
<name>A0A4Z2FHF1_9TELE</name>
<evidence type="ECO:0000313" key="3">
    <source>
        <dbReference type="Proteomes" id="UP000314294"/>
    </source>
</evidence>
<organism evidence="2 3">
    <name type="scientific">Liparis tanakae</name>
    <name type="common">Tanaka's snailfish</name>
    <dbReference type="NCBI Taxonomy" id="230148"/>
    <lineage>
        <taxon>Eukaryota</taxon>
        <taxon>Metazoa</taxon>
        <taxon>Chordata</taxon>
        <taxon>Craniata</taxon>
        <taxon>Vertebrata</taxon>
        <taxon>Euteleostomi</taxon>
        <taxon>Actinopterygii</taxon>
        <taxon>Neopterygii</taxon>
        <taxon>Teleostei</taxon>
        <taxon>Neoteleostei</taxon>
        <taxon>Acanthomorphata</taxon>
        <taxon>Eupercaria</taxon>
        <taxon>Perciformes</taxon>
        <taxon>Cottioidei</taxon>
        <taxon>Cottales</taxon>
        <taxon>Liparidae</taxon>
        <taxon>Liparis</taxon>
    </lineage>
</organism>
<gene>
    <name evidence="2" type="ORF">EYF80_049478</name>
</gene>